<evidence type="ECO:0000313" key="12">
    <source>
        <dbReference type="EMBL" id="MDO4841294.1"/>
    </source>
</evidence>
<dbReference type="Gene3D" id="3.90.1470.10">
    <property type="entry name" value="thrh gene product, domain 2"/>
    <property type="match status" value="1"/>
</dbReference>
<dbReference type="SUPFAM" id="SSF56784">
    <property type="entry name" value="HAD-like"/>
    <property type="match status" value="1"/>
</dbReference>
<name>A0AA43RGX1_9ACTN</name>
<dbReference type="EMBL" id="JAUMVS010000009">
    <property type="protein sequence ID" value="MDO4841294.1"/>
    <property type="molecule type" value="Genomic_DNA"/>
</dbReference>
<dbReference type="GO" id="GO:0006564">
    <property type="term" value="P:L-serine biosynthetic process"/>
    <property type="evidence" value="ECO:0007669"/>
    <property type="project" value="UniProtKB-KW"/>
</dbReference>
<dbReference type="PANTHER" id="PTHR43344">
    <property type="entry name" value="PHOSPHOSERINE PHOSPHATASE"/>
    <property type="match status" value="1"/>
</dbReference>
<keyword evidence="13" id="KW-1185">Reference proteome</keyword>
<proteinExistence type="inferred from homology"/>
<comment type="cofactor">
    <cofactor evidence="1">
        <name>Mg(2+)</name>
        <dbReference type="ChEBI" id="CHEBI:18420"/>
    </cofactor>
</comment>
<protein>
    <recommendedName>
        <fullName evidence="4">phosphoserine phosphatase</fullName>
        <ecNumber evidence="4">3.1.3.3</ecNumber>
    </recommendedName>
</protein>
<keyword evidence="6" id="KW-0479">Metal-binding</keyword>
<dbReference type="Proteomes" id="UP001168575">
    <property type="component" value="Unassembled WGS sequence"/>
</dbReference>
<comment type="catalytic activity">
    <reaction evidence="10">
        <text>O-phospho-L-serine + H2O = L-serine + phosphate</text>
        <dbReference type="Rhea" id="RHEA:21208"/>
        <dbReference type="ChEBI" id="CHEBI:15377"/>
        <dbReference type="ChEBI" id="CHEBI:33384"/>
        <dbReference type="ChEBI" id="CHEBI:43474"/>
        <dbReference type="ChEBI" id="CHEBI:57524"/>
        <dbReference type="EC" id="3.1.3.3"/>
    </reaction>
</comment>
<keyword evidence="7 12" id="KW-0378">Hydrolase</keyword>
<evidence type="ECO:0000256" key="3">
    <source>
        <dbReference type="ARBA" id="ARBA00009184"/>
    </source>
</evidence>
<keyword evidence="5" id="KW-0028">Amino-acid biosynthesis</keyword>
<dbReference type="InterPro" id="IPR036412">
    <property type="entry name" value="HAD-like_sf"/>
</dbReference>
<keyword evidence="8" id="KW-0460">Magnesium</keyword>
<comment type="similarity">
    <text evidence="3">Belongs to the HAD-like hydrolase superfamily. SerB family.</text>
</comment>
<evidence type="ECO:0000256" key="5">
    <source>
        <dbReference type="ARBA" id="ARBA00022605"/>
    </source>
</evidence>
<evidence type="ECO:0000256" key="2">
    <source>
        <dbReference type="ARBA" id="ARBA00005135"/>
    </source>
</evidence>
<dbReference type="GO" id="GO:0005737">
    <property type="term" value="C:cytoplasm"/>
    <property type="evidence" value="ECO:0007669"/>
    <property type="project" value="TreeGrafter"/>
</dbReference>
<evidence type="ECO:0000256" key="11">
    <source>
        <dbReference type="ARBA" id="ARBA00048523"/>
    </source>
</evidence>
<evidence type="ECO:0000256" key="6">
    <source>
        <dbReference type="ARBA" id="ARBA00022723"/>
    </source>
</evidence>
<comment type="pathway">
    <text evidence="2">Amino-acid biosynthesis; L-serine biosynthesis; L-serine from 3-phospho-D-glycerate: step 3/3.</text>
</comment>
<dbReference type="PANTHER" id="PTHR43344:SF2">
    <property type="entry name" value="PHOSPHOSERINE PHOSPHATASE"/>
    <property type="match status" value="1"/>
</dbReference>
<sequence>MKLVCLDMENVLWPEIWPEVAKATGVSELSKTTRDYQDTNELYAMRSKYMKENNITLSTVRDVIATLEPMDGALDFIHELQKFAQFVILSDTFTQFIPPIREKLGYPTIVCNKLVVDENDMIVGWDMRCDETKLSTVKAFQSVGIDTICSGDSYNDLGMIQASKHGFLFNTTDEIRAKYPEIPTADTYDELLALIKEAWEAED</sequence>
<evidence type="ECO:0000256" key="4">
    <source>
        <dbReference type="ARBA" id="ARBA00012640"/>
    </source>
</evidence>
<gene>
    <name evidence="12" type="primary">thrH</name>
    <name evidence="12" type="ORF">Q3982_01265</name>
</gene>
<evidence type="ECO:0000313" key="13">
    <source>
        <dbReference type="Proteomes" id="UP001168575"/>
    </source>
</evidence>
<dbReference type="EC" id="3.1.3.3" evidence="4"/>
<organism evidence="12 13">
    <name type="scientific">Phoenicibacter congonensis</name>
    <dbReference type="NCBI Taxonomy" id="1944646"/>
    <lineage>
        <taxon>Bacteria</taxon>
        <taxon>Bacillati</taxon>
        <taxon>Actinomycetota</taxon>
        <taxon>Coriobacteriia</taxon>
        <taxon>Eggerthellales</taxon>
        <taxon>Eggerthellaceae</taxon>
        <taxon>Phoenicibacter</taxon>
    </lineage>
</organism>
<dbReference type="InterPro" id="IPR050582">
    <property type="entry name" value="HAD-like_SerB"/>
</dbReference>
<dbReference type="GO" id="GO:0000287">
    <property type="term" value="F:magnesium ion binding"/>
    <property type="evidence" value="ECO:0007669"/>
    <property type="project" value="TreeGrafter"/>
</dbReference>
<reference evidence="12" key="1">
    <citation type="submission" date="2023-07" db="EMBL/GenBank/DDBJ databases">
        <title>Between Cages and Wild: Unraveling the Impact of Captivity on Animal Microbiomes and Antimicrobial Resistance.</title>
        <authorList>
            <person name="Schmartz G.P."/>
            <person name="Rehner J."/>
            <person name="Schuff M.J."/>
            <person name="Becker S.L."/>
            <person name="Kravczyk M."/>
            <person name="Gurevich A."/>
            <person name="Francke R."/>
            <person name="Mueller R."/>
            <person name="Keller V."/>
            <person name="Keller A."/>
        </authorList>
    </citation>
    <scope>NUCLEOTIDE SEQUENCE</scope>
    <source>
        <strain evidence="12">S12M_St_49</strain>
    </source>
</reference>
<evidence type="ECO:0000256" key="1">
    <source>
        <dbReference type="ARBA" id="ARBA00001946"/>
    </source>
</evidence>
<dbReference type="InterPro" id="IPR023214">
    <property type="entry name" value="HAD_sf"/>
</dbReference>
<dbReference type="Gene3D" id="3.40.50.1000">
    <property type="entry name" value="HAD superfamily/HAD-like"/>
    <property type="match status" value="1"/>
</dbReference>
<dbReference type="NCBIfam" id="NF010109">
    <property type="entry name" value="PRK13582.1"/>
    <property type="match status" value="1"/>
</dbReference>
<evidence type="ECO:0000256" key="7">
    <source>
        <dbReference type="ARBA" id="ARBA00022801"/>
    </source>
</evidence>
<keyword evidence="9" id="KW-0718">Serine biosynthesis</keyword>
<comment type="caution">
    <text evidence="12">The sequence shown here is derived from an EMBL/GenBank/DDBJ whole genome shotgun (WGS) entry which is preliminary data.</text>
</comment>
<evidence type="ECO:0000256" key="9">
    <source>
        <dbReference type="ARBA" id="ARBA00023299"/>
    </source>
</evidence>
<evidence type="ECO:0000256" key="10">
    <source>
        <dbReference type="ARBA" id="ARBA00048138"/>
    </source>
</evidence>
<evidence type="ECO:0000256" key="8">
    <source>
        <dbReference type="ARBA" id="ARBA00022842"/>
    </source>
</evidence>
<dbReference type="GO" id="GO:0036424">
    <property type="term" value="F:L-phosphoserine phosphatase activity"/>
    <property type="evidence" value="ECO:0007669"/>
    <property type="project" value="TreeGrafter"/>
</dbReference>
<dbReference type="AlphaFoldDB" id="A0AA43RGX1"/>
<comment type="catalytic activity">
    <reaction evidence="11">
        <text>O-phospho-D-serine + H2O = D-serine + phosphate</text>
        <dbReference type="Rhea" id="RHEA:24873"/>
        <dbReference type="ChEBI" id="CHEBI:15377"/>
        <dbReference type="ChEBI" id="CHEBI:35247"/>
        <dbReference type="ChEBI" id="CHEBI:43474"/>
        <dbReference type="ChEBI" id="CHEBI:58680"/>
        <dbReference type="EC" id="3.1.3.3"/>
    </reaction>
</comment>
<accession>A0AA43RGX1</accession>